<organism evidence="3 4">
    <name type="scientific">Penicillium cataractarum</name>
    <dbReference type="NCBI Taxonomy" id="2100454"/>
    <lineage>
        <taxon>Eukaryota</taxon>
        <taxon>Fungi</taxon>
        <taxon>Dikarya</taxon>
        <taxon>Ascomycota</taxon>
        <taxon>Pezizomycotina</taxon>
        <taxon>Eurotiomycetes</taxon>
        <taxon>Eurotiomycetidae</taxon>
        <taxon>Eurotiales</taxon>
        <taxon>Aspergillaceae</taxon>
        <taxon>Penicillium</taxon>
    </lineage>
</organism>
<feature type="transmembrane region" description="Helical" evidence="1">
    <location>
        <begin position="6"/>
        <end position="23"/>
    </location>
</feature>
<dbReference type="Pfam" id="PF05050">
    <property type="entry name" value="Methyltransf_21"/>
    <property type="match status" value="1"/>
</dbReference>
<name>A0A9W9V382_9EURO</name>
<dbReference type="InterPro" id="IPR029063">
    <property type="entry name" value="SAM-dependent_MTases_sf"/>
</dbReference>
<keyword evidence="4" id="KW-1185">Reference proteome</keyword>
<evidence type="ECO:0000313" key="3">
    <source>
        <dbReference type="EMBL" id="KAJ5364855.1"/>
    </source>
</evidence>
<proteinExistence type="predicted"/>
<evidence type="ECO:0000256" key="1">
    <source>
        <dbReference type="SAM" id="Phobius"/>
    </source>
</evidence>
<protein>
    <recommendedName>
        <fullName evidence="2">Methyltransferase FkbM domain-containing protein</fullName>
    </recommendedName>
</protein>
<dbReference type="OrthoDB" id="10006218at2759"/>
<reference evidence="3" key="1">
    <citation type="submission" date="2022-11" db="EMBL/GenBank/DDBJ databases">
        <authorList>
            <person name="Petersen C."/>
        </authorList>
    </citation>
    <scope>NUCLEOTIDE SEQUENCE</scope>
    <source>
        <strain evidence="3">IBT 29864</strain>
    </source>
</reference>
<dbReference type="PANTHER" id="PTHR44843">
    <property type="entry name" value="METHYLTRANSFERASE"/>
    <property type="match status" value="1"/>
</dbReference>
<evidence type="ECO:0000259" key="2">
    <source>
        <dbReference type="Pfam" id="PF05050"/>
    </source>
</evidence>
<dbReference type="Gene3D" id="3.40.50.150">
    <property type="entry name" value="Vaccinia Virus protein VP39"/>
    <property type="match status" value="1"/>
</dbReference>
<reference evidence="3" key="2">
    <citation type="journal article" date="2023" name="IMA Fungus">
        <title>Comparative genomic study of the Penicillium genus elucidates a diverse pangenome and 15 lateral gene transfer events.</title>
        <authorList>
            <person name="Petersen C."/>
            <person name="Sorensen T."/>
            <person name="Nielsen M.R."/>
            <person name="Sondergaard T.E."/>
            <person name="Sorensen J.L."/>
            <person name="Fitzpatrick D.A."/>
            <person name="Frisvad J.C."/>
            <person name="Nielsen K.L."/>
        </authorList>
    </citation>
    <scope>NUCLEOTIDE SEQUENCE</scope>
    <source>
        <strain evidence="3">IBT 29864</strain>
    </source>
</reference>
<feature type="domain" description="Methyltransferase FkbM" evidence="2">
    <location>
        <begin position="110"/>
        <end position="244"/>
    </location>
</feature>
<comment type="caution">
    <text evidence="3">The sequence shown here is derived from an EMBL/GenBank/DDBJ whole genome shotgun (WGS) entry which is preliminary data.</text>
</comment>
<dbReference type="SUPFAM" id="SSF53335">
    <property type="entry name" value="S-adenosyl-L-methionine-dependent methyltransferases"/>
    <property type="match status" value="1"/>
</dbReference>
<dbReference type="AlphaFoldDB" id="A0A9W9V382"/>
<keyword evidence="1" id="KW-1133">Transmembrane helix</keyword>
<accession>A0A9W9V382</accession>
<evidence type="ECO:0000313" key="4">
    <source>
        <dbReference type="Proteomes" id="UP001147782"/>
    </source>
</evidence>
<dbReference type="RefSeq" id="XP_056552481.1">
    <property type="nucleotide sequence ID" value="XM_056703481.1"/>
</dbReference>
<dbReference type="Proteomes" id="UP001147782">
    <property type="component" value="Unassembled WGS sequence"/>
</dbReference>
<sequence length="283" mass="32111">MPMHRIFIVLTGNIIFVTLILVASRSSYYGSRLGHTQVTQRPRYIFIDIGANRADTLEVFLKQKSAKFEYDFPRPDWATYDQAGEHAQSNLKSYGSVNILTKLKSSLELEIHLFEANPHFNAALLHAKERHVELGVQVEIYPSTVADIKDGTRIFYLDTVNTAHDFWGSSIYASHPDVVRSKNNGTELSTVNLSRWLLMNTLPRDFVVVKMDVEGSEYELVPHMAEMGVSAVLDYLLVEWHPSVIDKADLPEDEVTFRHARMKAAEEKLKAEGVNMPHYDSSA</sequence>
<keyword evidence="1" id="KW-0472">Membrane</keyword>
<dbReference type="EMBL" id="JAPZBS010000008">
    <property type="protein sequence ID" value="KAJ5364855.1"/>
    <property type="molecule type" value="Genomic_DNA"/>
</dbReference>
<dbReference type="InterPro" id="IPR006342">
    <property type="entry name" value="FkbM_mtfrase"/>
</dbReference>
<dbReference type="PANTHER" id="PTHR44843:SF14">
    <property type="entry name" value="METHYLTRANSFERASE TYPE 11 DOMAIN-CONTAINING PROTEIN"/>
    <property type="match status" value="1"/>
</dbReference>
<dbReference type="GeneID" id="81442660"/>
<gene>
    <name evidence="3" type="ORF">N7496_010568</name>
</gene>
<keyword evidence="1" id="KW-0812">Transmembrane</keyword>